<evidence type="ECO:0000259" key="2">
    <source>
        <dbReference type="Pfam" id="PF13676"/>
    </source>
</evidence>
<protein>
    <recommendedName>
        <fullName evidence="6">TIR domain-containing protein</fullName>
    </recommendedName>
</protein>
<feature type="domain" description="C-terminal of Roc COR-B" evidence="3">
    <location>
        <begin position="11"/>
        <end position="137"/>
    </location>
</feature>
<keyword evidence="1" id="KW-0677">Repeat</keyword>
<dbReference type="InterPro" id="IPR035897">
    <property type="entry name" value="Toll_tir_struct_dom_sf"/>
</dbReference>
<evidence type="ECO:0000259" key="3">
    <source>
        <dbReference type="Pfam" id="PF25497"/>
    </source>
</evidence>
<evidence type="ECO:0000313" key="4">
    <source>
        <dbReference type="EMBL" id="CAF1384494.1"/>
    </source>
</evidence>
<name>A0A815JUC9_9BILA</name>
<evidence type="ECO:0000256" key="1">
    <source>
        <dbReference type="ARBA" id="ARBA00022737"/>
    </source>
</evidence>
<dbReference type="PANTHER" id="PTHR47508">
    <property type="entry name" value="SAM DOMAIN-CONTAINING PROTEIN-RELATED"/>
    <property type="match status" value="1"/>
</dbReference>
<comment type="caution">
    <text evidence="4">The sequence shown here is derived from an EMBL/GenBank/DDBJ whole genome shotgun (WGS) entry which is preliminary data.</text>
</comment>
<reference evidence="4" key="1">
    <citation type="submission" date="2021-02" db="EMBL/GenBank/DDBJ databases">
        <authorList>
            <person name="Nowell W R."/>
        </authorList>
    </citation>
    <scope>NUCLEOTIDE SEQUENCE</scope>
</reference>
<organism evidence="4 5">
    <name type="scientific">Rotaria sordida</name>
    <dbReference type="NCBI Taxonomy" id="392033"/>
    <lineage>
        <taxon>Eukaryota</taxon>
        <taxon>Metazoa</taxon>
        <taxon>Spiralia</taxon>
        <taxon>Gnathifera</taxon>
        <taxon>Rotifera</taxon>
        <taxon>Eurotatoria</taxon>
        <taxon>Bdelloidea</taxon>
        <taxon>Philodinida</taxon>
        <taxon>Philodinidae</taxon>
        <taxon>Rotaria</taxon>
    </lineage>
</organism>
<dbReference type="GO" id="GO:0007165">
    <property type="term" value="P:signal transduction"/>
    <property type="evidence" value="ECO:0007669"/>
    <property type="project" value="InterPro"/>
</dbReference>
<dbReference type="EMBL" id="CAJNOT010003451">
    <property type="protein sequence ID" value="CAF1384494.1"/>
    <property type="molecule type" value="Genomic_DNA"/>
</dbReference>
<dbReference type="InterPro" id="IPR057263">
    <property type="entry name" value="COR-B"/>
</dbReference>
<dbReference type="Pfam" id="PF25497">
    <property type="entry name" value="COR-B"/>
    <property type="match status" value="1"/>
</dbReference>
<dbReference type="Gene3D" id="3.30.310.200">
    <property type="match status" value="1"/>
</dbReference>
<dbReference type="Proteomes" id="UP000663864">
    <property type="component" value="Unassembled WGS sequence"/>
</dbReference>
<dbReference type="Gene3D" id="3.40.50.10140">
    <property type="entry name" value="Toll/interleukin-1 receptor homology (TIR) domain"/>
    <property type="match status" value="1"/>
</dbReference>
<evidence type="ECO:0000313" key="5">
    <source>
        <dbReference type="Proteomes" id="UP000663864"/>
    </source>
</evidence>
<gene>
    <name evidence="4" type="ORF">ZHD862_LOCUS32294</name>
</gene>
<accession>A0A815JUC9</accession>
<dbReference type="AlphaFoldDB" id="A0A815JUC9"/>
<sequence length="720" mass="82697">MYSRNNSLALSGLFNRAQVRLLQFSDESVIWRHGSLLKKNMNQALIIRSNDRQIDLKIRGIRPDNILFLIHEVLESLVNESFSGVKYDIVFPCPDCLYSNLKDPGQFSSSLINRAIKLKAKSIQCHQYFHIAPVPDLQAFIPPDSNSNYDLHLEYCVRDLKFYKENVTVDIVYLYPPEHIPIESEIKHKVDPRKIKKDLTESGFTVWTPESMKDLAIEKHYLIIKQADCILFGVSTELVCNAVNKNLYDAFQYITKILRKSIIPIVFGENMEWRTSELGLELPQALYVDMRELNKYDNNIEVLVSRIQRDKNQHHKYQQISDEPSDVFISYCWANSHDAVKHGTKTTDTSLGWGDPRVLKSEIEKRGFKVWMDTSCLGETGVFRGIAHGLKNTKVVVACVSDEYVESEICRNEFFFAKNTLRLPVILAIMGTGKKWRQTEDICNKIQSILNKRLLSPTQAPSNTIKKSETEETIAAHKELVELTQRKFLRIISDFLENKTTQPYPRLFTLDFMNEEEKSAQVLARIEKAAQTNTYKTLENDRDNREQCVKVEVLHDKKISIEQQRSDVSSKADTQDKEITAKSTAMEMKDSYAYLRRYIMDWDIEETYFGLKQCLMPSGKVLWLCKEHQKLPRVLLLTDSMAGSYNDPKAEQQSEIIKALAELDKRIANNELAVPSTKVSATGNVGQSTTSDRIVEEDNNGHIEIASSKHENETALKSRL</sequence>
<proteinExistence type="predicted"/>
<dbReference type="InterPro" id="IPR000157">
    <property type="entry name" value="TIR_dom"/>
</dbReference>
<evidence type="ECO:0008006" key="6">
    <source>
        <dbReference type="Google" id="ProtNLM"/>
    </source>
</evidence>
<feature type="domain" description="TIR" evidence="2">
    <location>
        <begin position="359"/>
        <end position="423"/>
    </location>
</feature>
<dbReference type="Pfam" id="PF13676">
    <property type="entry name" value="TIR_2"/>
    <property type="match status" value="1"/>
</dbReference>
<dbReference type="PANTHER" id="PTHR47508:SF1">
    <property type="entry name" value="NON-SPECIFIC SERINE_THREONINE PROTEIN KINASE"/>
    <property type="match status" value="1"/>
</dbReference>
<dbReference type="SUPFAM" id="SSF52200">
    <property type="entry name" value="Toll/Interleukin receptor TIR domain"/>
    <property type="match status" value="1"/>
</dbReference>